<dbReference type="InterPro" id="IPR047287">
    <property type="entry name" value="Tudor_SGF29_rpt2"/>
</dbReference>
<dbReference type="GO" id="GO:0005634">
    <property type="term" value="C:nucleus"/>
    <property type="evidence" value="ECO:0007669"/>
    <property type="project" value="UniProtKB-SubCell"/>
</dbReference>
<dbReference type="PANTHER" id="PTHR21539">
    <property type="entry name" value="SAGA-ASSOCIATED FACTOR 29"/>
    <property type="match status" value="1"/>
</dbReference>
<dbReference type="InterPro" id="IPR010750">
    <property type="entry name" value="SGF29_tudor-like_dom"/>
</dbReference>
<dbReference type="InterPro" id="IPR037802">
    <property type="entry name" value="SGF29"/>
</dbReference>
<feature type="compositionally biased region" description="Basic and acidic residues" evidence="6">
    <location>
        <begin position="35"/>
        <end position="49"/>
    </location>
</feature>
<dbReference type="AlphaFoldDB" id="A0A0P4VXK3"/>
<name>A0A0P4VXK3_SCYOL</name>
<dbReference type="PROSITE" id="PS51518">
    <property type="entry name" value="SGF29_C"/>
    <property type="match status" value="1"/>
</dbReference>
<dbReference type="FunFam" id="2.30.30.140:FF:000026">
    <property type="entry name" value="SAGA-associated factor 29 homolog"/>
    <property type="match status" value="1"/>
</dbReference>
<dbReference type="FunFam" id="2.30.30.140:FF:000029">
    <property type="entry name" value="SAGA-associated factor 29 homolog"/>
    <property type="match status" value="1"/>
</dbReference>
<protein>
    <recommendedName>
        <fullName evidence="7">SGF29 C-terminal domain-containing protein</fullName>
    </recommendedName>
</protein>
<dbReference type="GO" id="GO:0140672">
    <property type="term" value="C:ATAC complex"/>
    <property type="evidence" value="ECO:0007669"/>
    <property type="project" value="UniProtKB-ARBA"/>
</dbReference>
<comment type="subcellular location">
    <subcellularLocation>
        <location evidence="1">Nucleus</location>
    </subcellularLocation>
</comment>
<dbReference type="InterPro" id="IPR047288">
    <property type="entry name" value="Tudor_SGF29_rpt1"/>
</dbReference>
<dbReference type="CDD" id="cd20394">
    <property type="entry name" value="Tudor_SGF29_rpt2"/>
    <property type="match status" value="1"/>
</dbReference>
<evidence type="ECO:0000256" key="2">
    <source>
        <dbReference type="ARBA" id="ARBA00023015"/>
    </source>
</evidence>
<keyword evidence="4" id="KW-0804">Transcription</keyword>
<keyword evidence="3" id="KW-0175">Coiled coil</keyword>
<organism evidence="8">
    <name type="scientific">Scylla olivacea</name>
    <name type="common">Orange mud crab</name>
    <name type="synonym">Cancer olivacea</name>
    <dbReference type="NCBI Taxonomy" id="85551"/>
    <lineage>
        <taxon>Eukaryota</taxon>
        <taxon>Metazoa</taxon>
        <taxon>Ecdysozoa</taxon>
        <taxon>Arthropoda</taxon>
        <taxon>Crustacea</taxon>
        <taxon>Multicrustacea</taxon>
        <taxon>Malacostraca</taxon>
        <taxon>Eumalacostraca</taxon>
        <taxon>Eucarida</taxon>
        <taxon>Decapoda</taxon>
        <taxon>Pleocyemata</taxon>
        <taxon>Brachyura</taxon>
        <taxon>Eubrachyura</taxon>
        <taxon>Portunoidea</taxon>
        <taxon>Portunidae</taxon>
        <taxon>Portuninae</taxon>
        <taxon>Scylla</taxon>
    </lineage>
</organism>
<sequence length="358" mass="40556">MYTVHSFVLSASDLPGTTTGSPKRSVDSPKSPKMRGRDSSPSFRREQLLRSEPLPPINVTPYPLSTSTEMAMAMSSEAQALQERVKVLSDIVRELQKARDDNIPHMNNINALSDKIVNEEKLTASSRNKLKMMYERCVTDTEKEVQLMKKALNTVYQIRNIRHDLRIQAKNSGNKETIRRGALMKMLLNCAQTLPLWIGNFGEKPPPLCGAIAPEQNYVAKVNDMVACLVRGSEGEDNWILAEVVSYNPATNKYEVDDIDEEQKERHTLSRRRVYPLPLMRANPEVNPEALYPKGSIVMALYPQTTCFYKAVINRLPTLATEEYEVLFEDPTYADGYSPPLMVAQRYVIQIKDVSKKK</sequence>
<evidence type="ECO:0000256" key="1">
    <source>
        <dbReference type="ARBA" id="ARBA00004123"/>
    </source>
</evidence>
<proteinExistence type="predicted"/>
<evidence type="ECO:0000313" key="8">
    <source>
        <dbReference type="EMBL" id="JAI60661.1"/>
    </source>
</evidence>
<feature type="domain" description="SGF29 C-terminal" evidence="7">
    <location>
        <begin position="216"/>
        <end position="357"/>
    </location>
</feature>
<evidence type="ECO:0000259" key="7">
    <source>
        <dbReference type="PROSITE" id="PS51518"/>
    </source>
</evidence>
<keyword evidence="2" id="KW-0805">Transcription regulation</keyword>
<evidence type="ECO:0000256" key="4">
    <source>
        <dbReference type="ARBA" id="ARBA00023163"/>
    </source>
</evidence>
<accession>A0A0P4VXK3</accession>
<reference evidence="8" key="1">
    <citation type="submission" date="2015-09" db="EMBL/GenBank/DDBJ databases">
        <title>Scylla olivacea transcriptome.</title>
        <authorList>
            <person name="Ikhwanuddin M."/>
        </authorList>
    </citation>
    <scope>NUCLEOTIDE SEQUENCE</scope>
</reference>
<dbReference type="CDD" id="cd20393">
    <property type="entry name" value="Tudor_SGF29_rpt1"/>
    <property type="match status" value="1"/>
</dbReference>
<evidence type="ECO:0000256" key="6">
    <source>
        <dbReference type="SAM" id="MobiDB-lite"/>
    </source>
</evidence>
<dbReference type="PANTHER" id="PTHR21539:SF0">
    <property type="entry name" value="SAGA-ASSOCIATED FACTOR 29"/>
    <property type="match status" value="1"/>
</dbReference>
<evidence type="ECO:0000256" key="5">
    <source>
        <dbReference type="ARBA" id="ARBA00023242"/>
    </source>
</evidence>
<evidence type="ECO:0000256" key="3">
    <source>
        <dbReference type="ARBA" id="ARBA00023054"/>
    </source>
</evidence>
<feature type="region of interest" description="Disordered" evidence="6">
    <location>
        <begin position="12"/>
        <end position="60"/>
    </location>
</feature>
<dbReference type="Pfam" id="PF07039">
    <property type="entry name" value="SGF29_Tudor"/>
    <property type="match status" value="1"/>
</dbReference>
<dbReference type="EMBL" id="GDRN01089443">
    <property type="protein sequence ID" value="JAI60661.1"/>
    <property type="molecule type" value="Transcribed_RNA"/>
</dbReference>
<dbReference type="GO" id="GO:0000124">
    <property type="term" value="C:SAGA complex"/>
    <property type="evidence" value="ECO:0007669"/>
    <property type="project" value="InterPro"/>
</dbReference>
<keyword evidence="5" id="KW-0539">Nucleus</keyword>
<dbReference type="Gene3D" id="2.30.30.140">
    <property type="match status" value="2"/>
</dbReference>